<protein>
    <submittedName>
        <fullName evidence="1">Uncharacterized protein</fullName>
    </submittedName>
</protein>
<comment type="caution">
    <text evidence="1">The sequence shown here is derived from an EMBL/GenBank/DDBJ whole genome shotgun (WGS) entry which is preliminary data.</text>
</comment>
<evidence type="ECO:0000313" key="1">
    <source>
        <dbReference type="EMBL" id="EET43660.1"/>
    </source>
</evidence>
<dbReference type="EMBL" id="ACKO02000017">
    <property type="protein sequence ID" value="EET43660.1"/>
    <property type="molecule type" value="Genomic_DNA"/>
</dbReference>
<evidence type="ECO:0000313" key="2">
    <source>
        <dbReference type="Proteomes" id="UP000005365"/>
    </source>
</evidence>
<organism evidence="1 2">
    <name type="scientific">Neisseria sicca ATCC 29256</name>
    <dbReference type="NCBI Taxonomy" id="547045"/>
    <lineage>
        <taxon>Bacteria</taxon>
        <taxon>Pseudomonadati</taxon>
        <taxon>Pseudomonadota</taxon>
        <taxon>Betaproteobacteria</taxon>
        <taxon>Neisseriales</taxon>
        <taxon>Neisseriaceae</taxon>
        <taxon>Neisseria</taxon>
    </lineage>
</organism>
<accession>C6M7T6</accession>
<dbReference type="AlphaFoldDB" id="C6M7T6"/>
<reference evidence="1" key="1">
    <citation type="submission" date="2009-07" db="EMBL/GenBank/DDBJ databases">
        <authorList>
            <person name="Weinstock G."/>
            <person name="Sodergren E."/>
            <person name="Clifton S."/>
            <person name="Fulton L."/>
            <person name="Fulton B."/>
            <person name="Courtney L."/>
            <person name="Fronick C."/>
            <person name="Harrison M."/>
            <person name="Strong C."/>
            <person name="Farmer C."/>
            <person name="Delahaunty K."/>
            <person name="Markovic C."/>
            <person name="Hall O."/>
            <person name="Minx P."/>
            <person name="Tomlinson C."/>
            <person name="Mitreva M."/>
            <person name="Nelson J."/>
            <person name="Hou S."/>
            <person name="Wollam A."/>
            <person name="Pepin K.H."/>
            <person name="Johnson M."/>
            <person name="Bhonagiri V."/>
            <person name="Nash W.E."/>
            <person name="Warren W."/>
            <person name="Chinwalla A."/>
            <person name="Mardis E.R."/>
            <person name="Wilson R.K."/>
        </authorList>
    </citation>
    <scope>NUCLEOTIDE SEQUENCE [LARGE SCALE GENOMIC DNA]</scope>
    <source>
        <strain evidence="1">ATCC 29256</strain>
    </source>
</reference>
<proteinExistence type="predicted"/>
<keyword evidence="2" id="KW-1185">Reference proteome</keyword>
<dbReference type="Proteomes" id="UP000005365">
    <property type="component" value="Unassembled WGS sequence"/>
</dbReference>
<gene>
    <name evidence="1" type="ORF">NEISICOT_02600</name>
</gene>
<sequence>MKLDILQENTFFECLFVKLIGLPSVFYISPPVVPIRPLSLLNPFSSEKTTPNNPDMPPQN</sequence>
<name>C6M7T6_NEISI</name>